<dbReference type="GO" id="GO:0034657">
    <property type="term" value="C:GID complex"/>
    <property type="evidence" value="ECO:0007669"/>
    <property type="project" value="TreeGrafter"/>
</dbReference>
<dbReference type="InterPro" id="IPR038739">
    <property type="entry name" value="ARMC8/Vid28"/>
</dbReference>
<dbReference type="GO" id="GO:0043161">
    <property type="term" value="P:proteasome-mediated ubiquitin-dependent protein catabolic process"/>
    <property type="evidence" value="ECO:0007669"/>
    <property type="project" value="TreeGrafter"/>
</dbReference>
<dbReference type="InterPro" id="IPR011989">
    <property type="entry name" value="ARM-like"/>
</dbReference>
<dbReference type="SUPFAM" id="SSF48371">
    <property type="entry name" value="ARM repeat"/>
    <property type="match status" value="2"/>
</dbReference>
<reference evidence="7 8" key="1">
    <citation type="journal article" date="2018" name="Evol. Lett.">
        <title>Horizontal gene cluster transfer increased hallucinogenic mushroom diversity.</title>
        <authorList>
            <person name="Reynolds H.T."/>
            <person name="Vijayakumar V."/>
            <person name="Gluck-Thaler E."/>
            <person name="Korotkin H.B."/>
            <person name="Matheny P.B."/>
            <person name="Slot J.C."/>
        </authorList>
    </citation>
    <scope>NUCLEOTIDE SEQUENCE [LARGE SCALE GENOMIC DNA]</scope>
    <source>
        <strain evidence="7 8">2629</strain>
    </source>
</reference>
<dbReference type="Gene3D" id="1.25.10.10">
    <property type="entry name" value="Leucine-rich Repeat Variant"/>
    <property type="match status" value="2"/>
</dbReference>
<dbReference type="STRING" id="181874.A0A409WNX0"/>
<feature type="non-terminal residue" evidence="7">
    <location>
        <position position="1002"/>
    </location>
</feature>
<feature type="compositionally biased region" description="Low complexity" evidence="6">
    <location>
        <begin position="445"/>
        <end position="458"/>
    </location>
</feature>
<feature type="compositionally biased region" description="Basic and acidic residues" evidence="6">
    <location>
        <begin position="724"/>
        <end position="734"/>
    </location>
</feature>
<dbReference type="PANTHER" id="PTHR15651:SF7">
    <property type="entry name" value="ARMADILLO REPEAT-CONTAINING PROTEIN 8"/>
    <property type="match status" value="1"/>
</dbReference>
<evidence type="ECO:0000256" key="4">
    <source>
        <dbReference type="ARBA" id="ARBA00022737"/>
    </source>
</evidence>
<feature type="region of interest" description="Disordered" evidence="6">
    <location>
        <begin position="596"/>
        <end position="625"/>
    </location>
</feature>
<feature type="compositionally biased region" description="Gly residues" evidence="6">
    <location>
        <begin position="983"/>
        <end position="995"/>
    </location>
</feature>
<evidence type="ECO:0000256" key="6">
    <source>
        <dbReference type="SAM" id="MobiDB-lite"/>
    </source>
</evidence>
<protein>
    <submittedName>
        <fullName evidence="7">Uncharacterized protein</fullName>
    </submittedName>
</protein>
<evidence type="ECO:0000256" key="2">
    <source>
        <dbReference type="ARBA" id="ARBA00004496"/>
    </source>
</evidence>
<dbReference type="AlphaFoldDB" id="A0A409WNX0"/>
<evidence type="ECO:0000256" key="3">
    <source>
        <dbReference type="ARBA" id="ARBA00022490"/>
    </source>
</evidence>
<dbReference type="EMBL" id="NHTK01005376">
    <property type="protein sequence ID" value="PPQ80190.1"/>
    <property type="molecule type" value="Genomic_DNA"/>
</dbReference>
<feature type="compositionally biased region" description="Low complexity" evidence="6">
    <location>
        <begin position="698"/>
        <end position="708"/>
    </location>
</feature>
<dbReference type="OrthoDB" id="5559898at2759"/>
<feature type="compositionally biased region" description="Low complexity" evidence="6">
    <location>
        <begin position="389"/>
        <end position="406"/>
    </location>
</feature>
<comment type="subcellular location">
    <subcellularLocation>
        <location evidence="2">Cytoplasm</location>
    </subcellularLocation>
    <subcellularLocation>
        <location evidence="1">Nucleus</location>
    </subcellularLocation>
</comment>
<dbReference type="PANTHER" id="PTHR15651">
    <property type="entry name" value="ARMADILLO REPEAT-CONTAINING PROTEIN 8"/>
    <property type="match status" value="1"/>
</dbReference>
<name>A0A409WNX0_9AGAR</name>
<evidence type="ECO:0000256" key="5">
    <source>
        <dbReference type="ARBA" id="ARBA00023242"/>
    </source>
</evidence>
<comment type="caution">
    <text evidence="7">The sequence shown here is derived from an EMBL/GenBank/DDBJ whole genome shotgun (WGS) entry which is preliminary data.</text>
</comment>
<dbReference type="InParanoid" id="A0A409WNX0"/>
<accession>A0A409WNX0</accession>
<sequence>MTISFNEIPTGDVTLTLSNLKVLKNTVIGNPQAKKQVAADIVLVQRLIECLNPSRDEPYDKAQYDTTRTEAAHVLASIGYNSSPSLSTLLRASALRAILYAISGFTSSDSMTLRAAFSRALRVLAGSIANIVGPSQWGLLPEELDGSLRAQAKDALDGLLQPEAMDIYLPLIVIGSTSSAIITSTASMIASIIRSPLHRRLMTEWVPPTERQREIKSRRGWEKAAAVGGPGATIPWVAKKLLDVVFHAPQTDVKTIEAALLALSSLAKENPSIASFIAKSADRESVPPLTHILTFTKSKSVDVQLAACLCIAHTLRAFPSQGSLSNTIYSSHYSSYPSHHSHGMSSRSFWGHGDPYQQGASSSIGRESGAQVPISSWTPWGAASTLGIGSPLSPGAGPSHSPAPGSLHPPLPHLGSLPLEENCVRAVINVVNRIITSGVPSDTHLTASQSSSSRTTGGTTRGTGAGGAAADASNDNGGLGPAPRSTKMVDSPAIRTKACFILHYLVADDTSLCHTAMDRGCVENLANLLWFINPPDATAFPEWEEDEPESISALREGVLTALASLALAVDDIRKRISDELKLLPCIARALRCRTYPASPSSPSSTSSSTPTLASSTSPPHHLSRKYGKHVGAKYAACQVLRAITRTVSIVRTTVSDCGLGMDVLKIVLDEEVGTGSGSSSSASSGGFGASVGAGSRTAAVATTRAQASKGKEPSSSKSEGMDVEGGRGEGKKQMKEDRRVVSAALAVVCNIVNDFSPLRLVYLEEKLVPRLVYFLKESGDPSLRLNALWAIKNLVRKVSMEAKKDIMRVLRWDDLLKLLSDPEEDIQDQAFNILRNLCDSVDSVTLVITSIPTHALMSAIHAALQLPPTSPVLLTASYLLSNIANGNEDAQDAIMHHPGMLAAIREALADGGTNVRRALVSAISELVRSDMRRRREFREVGIVGTLKRVCEFPATIASGSAASGAGRRGVSGERGGVPMVRGYSGGGDPYSGGMGSSPVDIA</sequence>
<dbReference type="Proteomes" id="UP000284842">
    <property type="component" value="Unassembled WGS sequence"/>
</dbReference>
<feature type="region of interest" description="Disordered" evidence="6">
    <location>
        <begin position="982"/>
        <end position="1002"/>
    </location>
</feature>
<dbReference type="InterPro" id="IPR016024">
    <property type="entry name" value="ARM-type_fold"/>
</dbReference>
<keyword evidence="5" id="KW-0539">Nucleus</keyword>
<dbReference type="Pfam" id="PF00514">
    <property type="entry name" value="Arm"/>
    <property type="match status" value="1"/>
</dbReference>
<feature type="compositionally biased region" description="Low complexity" evidence="6">
    <location>
        <begin position="596"/>
        <end position="619"/>
    </location>
</feature>
<feature type="region of interest" description="Disordered" evidence="6">
    <location>
        <begin position="388"/>
        <end position="409"/>
    </location>
</feature>
<feature type="region of interest" description="Disordered" evidence="6">
    <location>
        <begin position="698"/>
        <end position="734"/>
    </location>
</feature>
<organism evidence="7 8">
    <name type="scientific">Panaeolus cyanescens</name>
    <dbReference type="NCBI Taxonomy" id="181874"/>
    <lineage>
        <taxon>Eukaryota</taxon>
        <taxon>Fungi</taxon>
        <taxon>Dikarya</taxon>
        <taxon>Basidiomycota</taxon>
        <taxon>Agaricomycotina</taxon>
        <taxon>Agaricomycetes</taxon>
        <taxon>Agaricomycetidae</taxon>
        <taxon>Agaricales</taxon>
        <taxon>Agaricineae</taxon>
        <taxon>Galeropsidaceae</taxon>
        <taxon>Panaeolus</taxon>
    </lineage>
</organism>
<keyword evidence="4" id="KW-0677">Repeat</keyword>
<proteinExistence type="predicted"/>
<dbReference type="SMART" id="SM00185">
    <property type="entry name" value="ARM"/>
    <property type="match status" value="3"/>
</dbReference>
<gene>
    <name evidence="7" type="ORF">CVT24_006586</name>
</gene>
<dbReference type="GO" id="GO:0005737">
    <property type="term" value="C:cytoplasm"/>
    <property type="evidence" value="ECO:0007669"/>
    <property type="project" value="UniProtKB-SubCell"/>
</dbReference>
<feature type="region of interest" description="Disordered" evidence="6">
    <location>
        <begin position="440"/>
        <end position="488"/>
    </location>
</feature>
<evidence type="ECO:0000313" key="7">
    <source>
        <dbReference type="EMBL" id="PPQ80190.1"/>
    </source>
</evidence>
<dbReference type="InterPro" id="IPR000225">
    <property type="entry name" value="Armadillo"/>
</dbReference>
<dbReference type="GO" id="GO:0005634">
    <property type="term" value="C:nucleus"/>
    <property type="evidence" value="ECO:0007669"/>
    <property type="project" value="UniProtKB-SubCell"/>
</dbReference>
<evidence type="ECO:0000256" key="1">
    <source>
        <dbReference type="ARBA" id="ARBA00004123"/>
    </source>
</evidence>
<keyword evidence="3" id="KW-0963">Cytoplasm</keyword>
<evidence type="ECO:0000313" key="8">
    <source>
        <dbReference type="Proteomes" id="UP000284842"/>
    </source>
</evidence>
<keyword evidence="8" id="KW-1185">Reference proteome</keyword>